<evidence type="ECO:0000313" key="1">
    <source>
        <dbReference type="EMBL" id="VDP40436.1"/>
    </source>
</evidence>
<accession>A0A183J6I4</accession>
<dbReference type="EMBL" id="UZAM01015740">
    <property type="protein sequence ID" value="VDP40436.1"/>
    <property type="molecule type" value="Genomic_DNA"/>
</dbReference>
<protein>
    <submittedName>
        <fullName evidence="3">Syntaxin-6_N domain-containing protein</fullName>
    </submittedName>
</protein>
<dbReference type="WBParaSite" id="SBAD_0001186801-mRNA-1">
    <property type="protein sequence ID" value="SBAD_0001186801-mRNA-1"/>
    <property type="gene ID" value="SBAD_0001186801"/>
</dbReference>
<keyword evidence="2" id="KW-1185">Reference proteome</keyword>
<organism evidence="3">
    <name type="scientific">Soboliphyme baturini</name>
    <dbReference type="NCBI Taxonomy" id="241478"/>
    <lineage>
        <taxon>Eukaryota</taxon>
        <taxon>Metazoa</taxon>
        <taxon>Ecdysozoa</taxon>
        <taxon>Nematoda</taxon>
        <taxon>Enoplea</taxon>
        <taxon>Dorylaimia</taxon>
        <taxon>Dioctophymatida</taxon>
        <taxon>Dioctophymatoidea</taxon>
        <taxon>Soboliphymatidae</taxon>
        <taxon>Soboliphyme</taxon>
    </lineage>
</organism>
<dbReference type="Proteomes" id="UP000270296">
    <property type="component" value="Unassembled WGS sequence"/>
</dbReference>
<reference evidence="3" key="1">
    <citation type="submission" date="2016-06" db="UniProtKB">
        <authorList>
            <consortium name="WormBaseParasite"/>
        </authorList>
    </citation>
    <scope>IDENTIFICATION</scope>
</reference>
<proteinExistence type="predicted"/>
<evidence type="ECO:0000313" key="3">
    <source>
        <dbReference type="WBParaSite" id="SBAD_0001186801-mRNA-1"/>
    </source>
</evidence>
<evidence type="ECO:0000313" key="2">
    <source>
        <dbReference type="Proteomes" id="UP000270296"/>
    </source>
</evidence>
<dbReference type="AlphaFoldDB" id="A0A183J6I4"/>
<sequence>MWSQVTGVLPYPASARGASRSLDPSYETRVLDDKARVVIFSRRAQNVYKDVLDNLMNAMADVSQRLDRLDRREMTQPGERVNKRRNEMEMIQLRKTKTEARAKRFRCDKGSLHGIVR</sequence>
<gene>
    <name evidence="1" type="ORF">SBAD_LOCUS11483</name>
</gene>
<reference evidence="1 2" key="2">
    <citation type="submission" date="2018-11" db="EMBL/GenBank/DDBJ databases">
        <authorList>
            <consortium name="Pathogen Informatics"/>
        </authorList>
    </citation>
    <scope>NUCLEOTIDE SEQUENCE [LARGE SCALE GENOMIC DNA]</scope>
</reference>
<name>A0A183J6I4_9BILA</name>